<sequence length="262" mass="29351">MAMALLFVNKEGKIVERFLGIVHVNETSSLSLKISMESLLIKYGLSISRIRGQGYDGASNMRGEFNGFKSLILSENPSAFYVHCFAHQLQLTLVAVAKNHILVASFFNSIGILLNVIGGSCKRHDMLREKRIAEVKEALGNDTILSGRGLNQERSLKRPADVRWGSHYGTILNIIVMFSSIIDVLNFIREDGLTSEQKAEATSLLDMILSFDFIFNMHLMKAILGVTNELSIALQRKDQDIVNSMKQVEISKKRLQMMRDNG</sequence>
<organism evidence="2 3">
    <name type="scientific">Apostasia shenzhenica</name>
    <dbReference type="NCBI Taxonomy" id="1088818"/>
    <lineage>
        <taxon>Eukaryota</taxon>
        <taxon>Viridiplantae</taxon>
        <taxon>Streptophyta</taxon>
        <taxon>Embryophyta</taxon>
        <taxon>Tracheophyta</taxon>
        <taxon>Spermatophyta</taxon>
        <taxon>Magnoliopsida</taxon>
        <taxon>Liliopsida</taxon>
        <taxon>Asparagales</taxon>
        <taxon>Orchidaceae</taxon>
        <taxon>Apostasioideae</taxon>
        <taxon>Apostasia</taxon>
    </lineage>
</organism>
<dbReference type="PANTHER" id="PTHR11697:SF230">
    <property type="entry name" value="ZINC FINGER, MYM DOMAIN CONTAINING 1"/>
    <property type="match status" value="1"/>
</dbReference>
<dbReference type="Pfam" id="PF14291">
    <property type="entry name" value="DUF4371"/>
    <property type="match status" value="1"/>
</dbReference>
<evidence type="ECO:0000313" key="3">
    <source>
        <dbReference type="Proteomes" id="UP000236161"/>
    </source>
</evidence>
<dbReference type="EMBL" id="KZ451950">
    <property type="protein sequence ID" value="PKA59022.1"/>
    <property type="molecule type" value="Genomic_DNA"/>
</dbReference>
<dbReference type="STRING" id="1088818.A0A2I0AU18"/>
<dbReference type="AlphaFoldDB" id="A0A2I0AU18"/>
<protein>
    <recommendedName>
        <fullName evidence="1">DUF4371 domain-containing protein</fullName>
    </recommendedName>
</protein>
<keyword evidence="3" id="KW-1185">Reference proteome</keyword>
<reference evidence="2 3" key="1">
    <citation type="journal article" date="2017" name="Nature">
        <title>The Apostasia genome and the evolution of orchids.</title>
        <authorList>
            <person name="Zhang G.Q."/>
            <person name="Liu K.W."/>
            <person name="Li Z."/>
            <person name="Lohaus R."/>
            <person name="Hsiao Y.Y."/>
            <person name="Niu S.C."/>
            <person name="Wang J.Y."/>
            <person name="Lin Y.C."/>
            <person name="Xu Q."/>
            <person name="Chen L.J."/>
            <person name="Yoshida K."/>
            <person name="Fujiwara S."/>
            <person name="Wang Z.W."/>
            <person name="Zhang Y.Q."/>
            <person name="Mitsuda N."/>
            <person name="Wang M."/>
            <person name="Liu G.H."/>
            <person name="Pecoraro L."/>
            <person name="Huang H.X."/>
            <person name="Xiao X.J."/>
            <person name="Lin M."/>
            <person name="Wu X.Y."/>
            <person name="Wu W.L."/>
            <person name="Chen Y.Y."/>
            <person name="Chang S.B."/>
            <person name="Sakamoto S."/>
            <person name="Ohme-Takagi M."/>
            <person name="Yagi M."/>
            <person name="Zeng S.J."/>
            <person name="Shen C.Y."/>
            <person name="Yeh C.M."/>
            <person name="Luo Y.B."/>
            <person name="Tsai W.C."/>
            <person name="Van de Peer Y."/>
            <person name="Liu Z.J."/>
        </authorList>
    </citation>
    <scope>NUCLEOTIDE SEQUENCE [LARGE SCALE GENOMIC DNA]</scope>
    <source>
        <strain evidence="3">cv. Shenzhen</strain>
        <tissue evidence="2">Stem</tissue>
    </source>
</reference>
<dbReference type="PANTHER" id="PTHR11697">
    <property type="entry name" value="GENERAL TRANSCRIPTION FACTOR 2-RELATED ZINC FINGER PROTEIN"/>
    <property type="match status" value="1"/>
</dbReference>
<dbReference type="InterPro" id="IPR012337">
    <property type="entry name" value="RNaseH-like_sf"/>
</dbReference>
<proteinExistence type="predicted"/>
<dbReference type="InterPro" id="IPR025398">
    <property type="entry name" value="DUF4371"/>
</dbReference>
<evidence type="ECO:0000259" key="1">
    <source>
        <dbReference type="Pfam" id="PF14291"/>
    </source>
</evidence>
<dbReference type="Proteomes" id="UP000236161">
    <property type="component" value="Unassembled WGS sequence"/>
</dbReference>
<gene>
    <name evidence="2" type="ORF">AXF42_Ash001115</name>
</gene>
<evidence type="ECO:0000313" key="2">
    <source>
        <dbReference type="EMBL" id="PKA59022.1"/>
    </source>
</evidence>
<name>A0A2I0AU18_9ASPA</name>
<feature type="domain" description="DUF4371" evidence="1">
    <location>
        <begin position="1"/>
        <end position="67"/>
    </location>
</feature>
<dbReference type="InterPro" id="IPR055298">
    <property type="entry name" value="AtLOH3-like"/>
</dbReference>
<accession>A0A2I0AU18</accession>
<dbReference type="SUPFAM" id="SSF53098">
    <property type="entry name" value="Ribonuclease H-like"/>
    <property type="match status" value="1"/>
</dbReference>
<dbReference type="OrthoDB" id="640122at2759"/>